<comment type="caution">
    <text evidence="2">The sequence shown here is derived from an EMBL/GenBank/DDBJ whole genome shotgun (WGS) entry which is preliminary data.</text>
</comment>
<dbReference type="AlphaFoldDB" id="A0A2T0T3S0"/>
<accession>A0A2T0T3S0</accession>
<keyword evidence="3" id="KW-1185">Reference proteome</keyword>
<proteinExistence type="predicted"/>
<organism evidence="2 3">
    <name type="scientific">Umezawaea tangerina</name>
    <dbReference type="NCBI Taxonomy" id="84725"/>
    <lineage>
        <taxon>Bacteria</taxon>
        <taxon>Bacillati</taxon>
        <taxon>Actinomycetota</taxon>
        <taxon>Actinomycetes</taxon>
        <taxon>Pseudonocardiales</taxon>
        <taxon>Pseudonocardiaceae</taxon>
        <taxon>Umezawaea</taxon>
    </lineage>
</organism>
<gene>
    <name evidence="2" type="ORF">CLV43_10650</name>
</gene>
<dbReference type="GO" id="GO:0005524">
    <property type="term" value="F:ATP binding"/>
    <property type="evidence" value="ECO:0007669"/>
    <property type="project" value="InterPro"/>
</dbReference>
<protein>
    <submittedName>
        <fullName evidence="2">Putative AbiEii toxin of type IV toxin-antitoxin system</fullName>
    </submittedName>
</protein>
<evidence type="ECO:0000313" key="2">
    <source>
        <dbReference type="EMBL" id="PRY40316.1"/>
    </source>
</evidence>
<sequence length="420" mass="46063">MLGAILRCLGDDQAESSTFARVPYWLAGITVKGSYHGEIWEAHYDCASATRSGTCPIPVVYIDASAETERILTLIRQDDNPGDLVEGIDSAPFFAEQVDLLSYVLRRSYTEVNVFEITAFSEDDTPTPFFTLESMGQKYDLTQMGRGELAAAYLIWRLGAVEKGSVVLLEEPESHLAVFSQQALAEVVVGIVVERDLTVVVSSHSPGFIHRLPLDHAIMLSASPVPLIRSGLTTSEVAQHLGLQPARDAILVVEDVVAAEFLASVLDHTAPDLASKVSIKFAESGESGVRRTVAELKASESSTAFAVLGVLDGDQRAEGAEFGYLMGDVAPEEVMRDLAAAWRADADPEWTPSFPGGRHALQLALERYDGLDHHDWVIELSRVLGGRRKFVDEMAQLCLRDPSVRDQAEQLVKWLRERVR</sequence>
<dbReference type="CDD" id="cd00267">
    <property type="entry name" value="ABC_ATPase"/>
    <property type="match status" value="1"/>
</dbReference>
<dbReference type="GO" id="GO:0016887">
    <property type="term" value="F:ATP hydrolysis activity"/>
    <property type="evidence" value="ECO:0007669"/>
    <property type="project" value="InterPro"/>
</dbReference>
<dbReference type="SUPFAM" id="SSF52540">
    <property type="entry name" value="P-loop containing nucleoside triphosphate hydrolases"/>
    <property type="match status" value="1"/>
</dbReference>
<evidence type="ECO:0000259" key="1">
    <source>
        <dbReference type="Pfam" id="PF13304"/>
    </source>
</evidence>
<dbReference type="InterPro" id="IPR003959">
    <property type="entry name" value="ATPase_AAA_core"/>
</dbReference>
<evidence type="ECO:0000313" key="3">
    <source>
        <dbReference type="Proteomes" id="UP000239494"/>
    </source>
</evidence>
<dbReference type="Proteomes" id="UP000239494">
    <property type="component" value="Unassembled WGS sequence"/>
</dbReference>
<dbReference type="EMBL" id="PVTF01000006">
    <property type="protein sequence ID" value="PRY40316.1"/>
    <property type="molecule type" value="Genomic_DNA"/>
</dbReference>
<dbReference type="Pfam" id="PF13304">
    <property type="entry name" value="AAA_21"/>
    <property type="match status" value="1"/>
</dbReference>
<feature type="domain" description="ATPase AAA-type core" evidence="1">
    <location>
        <begin position="109"/>
        <end position="209"/>
    </location>
</feature>
<dbReference type="InterPro" id="IPR027417">
    <property type="entry name" value="P-loop_NTPase"/>
</dbReference>
<dbReference type="Gene3D" id="3.40.50.300">
    <property type="entry name" value="P-loop containing nucleotide triphosphate hydrolases"/>
    <property type="match status" value="1"/>
</dbReference>
<reference evidence="2 3" key="1">
    <citation type="submission" date="2018-03" db="EMBL/GenBank/DDBJ databases">
        <title>Genomic Encyclopedia of Archaeal and Bacterial Type Strains, Phase II (KMG-II): from individual species to whole genera.</title>
        <authorList>
            <person name="Goeker M."/>
        </authorList>
    </citation>
    <scope>NUCLEOTIDE SEQUENCE [LARGE SCALE GENOMIC DNA]</scope>
    <source>
        <strain evidence="2 3">DSM 44720</strain>
    </source>
</reference>
<name>A0A2T0T3S0_9PSEU</name>